<dbReference type="AlphaFoldDB" id="A0A9P8Y753"/>
<name>A0A9P8Y753_9PEZI</name>
<keyword evidence="3" id="KW-1185">Reference proteome</keyword>
<feature type="compositionally biased region" description="Pro residues" evidence="1">
    <location>
        <begin position="74"/>
        <end position="86"/>
    </location>
</feature>
<evidence type="ECO:0000313" key="3">
    <source>
        <dbReference type="Proteomes" id="UP000756346"/>
    </source>
</evidence>
<protein>
    <submittedName>
        <fullName evidence="2">Uncharacterized protein</fullName>
    </submittedName>
</protein>
<dbReference type="RefSeq" id="XP_046011911.1">
    <property type="nucleotide sequence ID" value="XM_046154305.1"/>
</dbReference>
<dbReference type="Proteomes" id="UP000756346">
    <property type="component" value="Unassembled WGS sequence"/>
</dbReference>
<comment type="caution">
    <text evidence="2">The sequence shown here is derived from an EMBL/GenBank/DDBJ whole genome shotgun (WGS) entry which is preliminary data.</text>
</comment>
<gene>
    <name evidence="2" type="ORF">B0I36DRAFT_326123</name>
</gene>
<evidence type="ECO:0000313" key="2">
    <source>
        <dbReference type="EMBL" id="KAH7029623.1"/>
    </source>
</evidence>
<dbReference type="GeneID" id="70183851"/>
<organism evidence="2 3">
    <name type="scientific">Microdochium trichocladiopsis</name>
    <dbReference type="NCBI Taxonomy" id="1682393"/>
    <lineage>
        <taxon>Eukaryota</taxon>
        <taxon>Fungi</taxon>
        <taxon>Dikarya</taxon>
        <taxon>Ascomycota</taxon>
        <taxon>Pezizomycotina</taxon>
        <taxon>Sordariomycetes</taxon>
        <taxon>Xylariomycetidae</taxon>
        <taxon>Xylariales</taxon>
        <taxon>Microdochiaceae</taxon>
        <taxon>Microdochium</taxon>
    </lineage>
</organism>
<feature type="region of interest" description="Disordered" evidence="1">
    <location>
        <begin position="62"/>
        <end position="91"/>
    </location>
</feature>
<dbReference type="EMBL" id="JAGTJQ010000006">
    <property type="protein sequence ID" value="KAH7029623.1"/>
    <property type="molecule type" value="Genomic_DNA"/>
</dbReference>
<proteinExistence type="predicted"/>
<evidence type="ECO:0000256" key="1">
    <source>
        <dbReference type="SAM" id="MobiDB-lite"/>
    </source>
</evidence>
<accession>A0A9P8Y753</accession>
<reference evidence="2" key="1">
    <citation type="journal article" date="2021" name="Nat. Commun.">
        <title>Genetic determinants of endophytism in the Arabidopsis root mycobiome.</title>
        <authorList>
            <person name="Mesny F."/>
            <person name="Miyauchi S."/>
            <person name="Thiergart T."/>
            <person name="Pickel B."/>
            <person name="Atanasova L."/>
            <person name="Karlsson M."/>
            <person name="Huettel B."/>
            <person name="Barry K.W."/>
            <person name="Haridas S."/>
            <person name="Chen C."/>
            <person name="Bauer D."/>
            <person name="Andreopoulos W."/>
            <person name="Pangilinan J."/>
            <person name="LaButti K."/>
            <person name="Riley R."/>
            <person name="Lipzen A."/>
            <person name="Clum A."/>
            <person name="Drula E."/>
            <person name="Henrissat B."/>
            <person name="Kohler A."/>
            <person name="Grigoriev I.V."/>
            <person name="Martin F.M."/>
            <person name="Hacquard S."/>
        </authorList>
    </citation>
    <scope>NUCLEOTIDE SEQUENCE</scope>
    <source>
        <strain evidence="2">MPI-CAGE-CH-0230</strain>
    </source>
</reference>
<sequence>MTMPQRSSHHTKNSLVVSRHPPHICAAPCSMRLYVIINVDVGTFRLLCHGLGLRWRPRASEVPPGEDLAGLTTVPPPPPPPAPPAPTSAHSPRLREVIMNQIVARKSEAALTQRKARAMSSRYDIKDIRGRQGAEFWVSPCPCQGCLARPSGSSPKLTLAL</sequence>